<dbReference type="OrthoDB" id="3231004at2759"/>
<feature type="compositionally biased region" description="Polar residues" evidence="1">
    <location>
        <begin position="1"/>
        <end position="17"/>
    </location>
</feature>
<feature type="compositionally biased region" description="Polar residues" evidence="1">
    <location>
        <begin position="25"/>
        <end position="37"/>
    </location>
</feature>
<dbReference type="EMBL" id="AZGY01000009">
    <property type="protein sequence ID" value="KZZ95313.1"/>
    <property type="molecule type" value="Genomic_DNA"/>
</dbReference>
<keyword evidence="3" id="KW-1185">Reference proteome</keyword>
<accession>A0A162ILX9</accession>
<gene>
    <name evidence="2" type="ORF">AAL_04544</name>
</gene>
<comment type="caution">
    <text evidence="2">The sequence shown here is derived from an EMBL/GenBank/DDBJ whole genome shotgun (WGS) entry which is preliminary data.</text>
</comment>
<protein>
    <submittedName>
        <fullName evidence="2">Uncharacterized protein</fullName>
    </submittedName>
</protein>
<dbReference type="STRING" id="1081109.A0A162ILX9"/>
<feature type="region of interest" description="Disordered" evidence="1">
    <location>
        <begin position="1"/>
        <end position="84"/>
    </location>
</feature>
<reference evidence="2 3" key="1">
    <citation type="journal article" date="2016" name="Genome Biol. Evol.">
        <title>Divergent and convergent evolution of fungal pathogenicity.</title>
        <authorList>
            <person name="Shang Y."/>
            <person name="Xiao G."/>
            <person name="Zheng P."/>
            <person name="Cen K."/>
            <person name="Zhan S."/>
            <person name="Wang C."/>
        </authorList>
    </citation>
    <scope>NUCLEOTIDE SEQUENCE [LARGE SCALE GENOMIC DNA]</scope>
    <source>
        <strain evidence="2 3">RCEF 2490</strain>
    </source>
</reference>
<evidence type="ECO:0000313" key="3">
    <source>
        <dbReference type="Proteomes" id="UP000078544"/>
    </source>
</evidence>
<sequence>MPHSSSFFDNTIENSINDGRIGHNNGPSTRPANNPTDQPLGGSPARPADGSIKNVPDSPEDLVIDPIDGSKGHPLKKTHKDVEGAARVPYSDGLSLGQGYNTYLQTGCMNGAVDITGPTDAPDQVKITYNADQITEYSQIVKELEISASLGIQYLDNSAAVSGKLLDKSTFENSLLTYIVRADVTRQPSSNLKYQFKWNNATNPQERYGDRFISDFVEGGALYAQVSIQTTESSQKEQLQANAKIAFSMYGVDVTVTTNMKLASEFLSNNSKITSEMFWVGAPPKQSKSPIIQELKSFKSNAASLLDIKDLSDKFLAEAGQHQWKRSALVEQYDQIFNWNNEFTPLSYSDAIEQTWAVFDDYASYDIKVPDSLKEKQQQLRAAVLMAKDAVKTWITRVAKDPHVAETKPLYEAPDQFFGNILGNLSSTYTVQSITYQWQKPEFKNHPRSSSLIDQNLRTDIGNVTSLYKIRAFSFPGISGTSKYTFGHIPGMPWWTLSSDAPLPPSYHAQSHLWVLNNKSSEFYQPMYVYDFLDLEKYWWDKLQVKQNSLAPDKNYRFLNMFFTKLVGNE</sequence>
<name>A0A162ILX9_9HYPO</name>
<evidence type="ECO:0000256" key="1">
    <source>
        <dbReference type="SAM" id="MobiDB-lite"/>
    </source>
</evidence>
<dbReference type="AlphaFoldDB" id="A0A162ILX9"/>
<proteinExistence type="predicted"/>
<evidence type="ECO:0000313" key="2">
    <source>
        <dbReference type="EMBL" id="KZZ95313.1"/>
    </source>
</evidence>
<organism evidence="2 3">
    <name type="scientific">Moelleriella libera RCEF 2490</name>
    <dbReference type="NCBI Taxonomy" id="1081109"/>
    <lineage>
        <taxon>Eukaryota</taxon>
        <taxon>Fungi</taxon>
        <taxon>Dikarya</taxon>
        <taxon>Ascomycota</taxon>
        <taxon>Pezizomycotina</taxon>
        <taxon>Sordariomycetes</taxon>
        <taxon>Hypocreomycetidae</taxon>
        <taxon>Hypocreales</taxon>
        <taxon>Clavicipitaceae</taxon>
        <taxon>Moelleriella</taxon>
    </lineage>
</organism>
<dbReference type="Proteomes" id="UP000078544">
    <property type="component" value="Unassembled WGS sequence"/>
</dbReference>